<dbReference type="PRINTS" id="PR00404">
    <property type="entry name" value="MADSDOMAIN"/>
</dbReference>
<dbReference type="AlphaFoldDB" id="A0A830DHT5"/>
<keyword evidence="5" id="KW-0539">Nucleus</keyword>
<protein>
    <submittedName>
        <fullName evidence="8">Agamous-like mads-box protein agl61</fullName>
    </submittedName>
</protein>
<dbReference type="GO" id="GO:0005634">
    <property type="term" value="C:nucleus"/>
    <property type="evidence" value="ECO:0007669"/>
    <property type="project" value="UniProtKB-SubCell"/>
</dbReference>
<evidence type="ECO:0000313" key="8">
    <source>
        <dbReference type="EMBL" id="GFQ07815.1"/>
    </source>
</evidence>
<dbReference type="Proteomes" id="UP000653305">
    <property type="component" value="Unassembled WGS sequence"/>
</dbReference>
<dbReference type="EMBL" id="BMAC01001393">
    <property type="protein sequence ID" value="GFQ07112.1"/>
    <property type="molecule type" value="Genomic_DNA"/>
</dbReference>
<feature type="domain" description="MADS-box" evidence="6">
    <location>
        <begin position="1"/>
        <end position="62"/>
    </location>
</feature>
<keyword evidence="9" id="KW-1185">Reference proteome</keyword>
<dbReference type="GO" id="GO:0046983">
    <property type="term" value="F:protein dimerization activity"/>
    <property type="evidence" value="ECO:0007669"/>
    <property type="project" value="InterPro"/>
</dbReference>
<evidence type="ECO:0000313" key="7">
    <source>
        <dbReference type="EMBL" id="GFQ07112.1"/>
    </source>
</evidence>
<evidence type="ECO:0000256" key="3">
    <source>
        <dbReference type="ARBA" id="ARBA00023125"/>
    </source>
</evidence>
<keyword evidence="4" id="KW-0804">Transcription</keyword>
<sequence>MGRRKIPLDQKIQKKSNRQVTFTKRRQGLFRKASELSVLCGAEIAILVRSPAGKIFAFGSPSADAVMGRFESGPASTSCLSEWQIIEQVEDMRKYEEAARGLETLKMVMQEGGDQMWWEKSIEAMGLQELEQFAQDLEKSGGQCLADSGLICY</sequence>
<dbReference type="InterPro" id="IPR036879">
    <property type="entry name" value="TF_MADSbox_sf"/>
</dbReference>
<evidence type="ECO:0000256" key="2">
    <source>
        <dbReference type="ARBA" id="ARBA00023015"/>
    </source>
</evidence>
<name>A0A830DHT5_9LAMI</name>
<keyword evidence="3" id="KW-0238">DNA-binding</keyword>
<proteinExistence type="predicted"/>
<dbReference type="PROSITE" id="PS50066">
    <property type="entry name" value="MADS_BOX_2"/>
    <property type="match status" value="1"/>
</dbReference>
<evidence type="ECO:0000259" key="6">
    <source>
        <dbReference type="PROSITE" id="PS50066"/>
    </source>
</evidence>
<evidence type="ECO:0000256" key="1">
    <source>
        <dbReference type="ARBA" id="ARBA00004123"/>
    </source>
</evidence>
<dbReference type="EMBL" id="BMAC01001892">
    <property type="protein sequence ID" value="GFQ07815.1"/>
    <property type="molecule type" value="Genomic_DNA"/>
</dbReference>
<dbReference type="SMART" id="SM00432">
    <property type="entry name" value="MADS"/>
    <property type="match status" value="1"/>
</dbReference>
<dbReference type="OrthoDB" id="913820at2759"/>
<comment type="subcellular location">
    <subcellularLocation>
        <location evidence="1">Nucleus</location>
    </subcellularLocation>
</comment>
<dbReference type="PANTHER" id="PTHR11945:SF629">
    <property type="entry name" value="OS02G0164450 PROTEIN"/>
    <property type="match status" value="1"/>
</dbReference>
<gene>
    <name evidence="7" type="ORF">PHJA_002855300</name>
    <name evidence="8" type="ORF">PHJA_002925500</name>
</gene>
<dbReference type="PANTHER" id="PTHR11945">
    <property type="entry name" value="MADS BOX PROTEIN"/>
    <property type="match status" value="1"/>
</dbReference>
<evidence type="ECO:0000256" key="4">
    <source>
        <dbReference type="ARBA" id="ARBA00023163"/>
    </source>
</evidence>
<dbReference type="Pfam" id="PF00319">
    <property type="entry name" value="SRF-TF"/>
    <property type="match status" value="1"/>
</dbReference>
<evidence type="ECO:0000313" key="9">
    <source>
        <dbReference type="Proteomes" id="UP000653305"/>
    </source>
</evidence>
<comment type="caution">
    <text evidence="8">The sequence shown here is derived from an EMBL/GenBank/DDBJ whole genome shotgun (WGS) entry which is preliminary data.</text>
</comment>
<dbReference type="InterPro" id="IPR002100">
    <property type="entry name" value="TF_MADSbox"/>
</dbReference>
<evidence type="ECO:0000256" key="5">
    <source>
        <dbReference type="ARBA" id="ARBA00023242"/>
    </source>
</evidence>
<dbReference type="FunFam" id="3.40.1810.10:FF:000006">
    <property type="entry name" value="Agamous-like MADS-box protein AGL62"/>
    <property type="match status" value="1"/>
</dbReference>
<dbReference type="GO" id="GO:0000981">
    <property type="term" value="F:DNA-binding transcription factor activity, RNA polymerase II-specific"/>
    <property type="evidence" value="ECO:0007669"/>
    <property type="project" value="TreeGrafter"/>
</dbReference>
<dbReference type="Gene3D" id="3.40.1810.10">
    <property type="entry name" value="Transcription factor, MADS-box"/>
    <property type="match status" value="1"/>
</dbReference>
<keyword evidence="2" id="KW-0805">Transcription regulation</keyword>
<dbReference type="GO" id="GO:0000978">
    <property type="term" value="F:RNA polymerase II cis-regulatory region sequence-specific DNA binding"/>
    <property type="evidence" value="ECO:0007669"/>
    <property type="project" value="TreeGrafter"/>
</dbReference>
<reference evidence="8" key="1">
    <citation type="submission" date="2020-07" db="EMBL/GenBank/DDBJ databases">
        <title>Ethylene signaling mediates host invasion by parasitic plants.</title>
        <authorList>
            <person name="Yoshida S."/>
        </authorList>
    </citation>
    <scope>NUCLEOTIDE SEQUENCE</scope>
    <source>
        <strain evidence="8">Okayama</strain>
    </source>
</reference>
<accession>A0A830DHT5</accession>
<organism evidence="8 9">
    <name type="scientific">Phtheirospermum japonicum</name>
    <dbReference type="NCBI Taxonomy" id="374723"/>
    <lineage>
        <taxon>Eukaryota</taxon>
        <taxon>Viridiplantae</taxon>
        <taxon>Streptophyta</taxon>
        <taxon>Embryophyta</taxon>
        <taxon>Tracheophyta</taxon>
        <taxon>Spermatophyta</taxon>
        <taxon>Magnoliopsida</taxon>
        <taxon>eudicotyledons</taxon>
        <taxon>Gunneridae</taxon>
        <taxon>Pentapetalae</taxon>
        <taxon>asterids</taxon>
        <taxon>lamiids</taxon>
        <taxon>Lamiales</taxon>
        <taxon>Orobanchaceae</taxon>
        <taxon>Orobanchaceae incertae sedis</taxon>
        <taxon>Phtheirospermum</taxon>
    </lineage>
</organism>
<dbReference type="SUPFAM" id="SSF55455">
    <property type="entry name" value="SRF-like"/>
    <property type="match status" value="1"/>
</dbReference>